<dbReference type="PANTHER" id="PTHR35333:SF3">
    <property type="entry name" value="BETA-LACTAMASE-TYPE TRANSPEPTIDASE FOLD CONTAINING PROTEIN"/>
    <property type="match status" value="1"/>
</dbReference>
<comment type="caution">
    <text evidence="2">The sequence shown here is derived from an EMBL/GenBank/DDBJ whole genome shotgun (WGS) entry which is preliminary data.</text>
</comment>
<evidence type="ECO:0000313" key="3">
    <source>
        <dbReference type="Proteomes" id="UP001596289"/>
    </source>
</evidence>
<dbReference type="InterPro" id="IPR045155">
    <property type="entry name" value="Beta-lactam_cat"/>
</dbReference>
<sequence>MNHLEKALDELVSTSDGKISLMVQSSTGFKYAYQATDIFPAASLIKLGILLYAEMYWHKHPTCLSLELPIDRKVSGAGVLGLLNISRLSVHDLLGLMISISDNTATNTLIDYFGLNNIQQWLQLNYPRATLQRYMLDTTAKNDNLIDATTAFKMMVDIMEVPKNEFIKNAQNWLRHQQSQYKLPAFISDVSKSIQIYNKTGELSAYDHDVACFKKGSLIIYVTVLSHFNISRQTNLNRIQNIGKVVMANCTR</sequence>
<proteinExistence type="predicted"/>
<evidence type="ECO:0000313" key="2">
    <source>
        <dbReference type="EMBL" id="MFC6169532.1"/>
    </source>
</evidence>
<dbReference type="Pfam" id="PF13354">
    <property type="entry name" value="Beta-lactamase2"/>
    <property type="match status" value="1"/>
</dbReference>
<dbReference type="SUPFAM" id="SSF56601">
    <property type="entry name" value="beta-lactamase/transpeptidase-like"/>
    <property type="match status" value="1"/>
</dbReference>
<dbReference type="InterPro" id="IPR012338">
    <property type="entry name" value="Beta-lactam/transpept-like"/>
</dbReference>
<accession>A0ABW1RAL5</accession>
<dbReference type="RefSeq" id="WP_125554078.1">
    <property type="nucleotide sequence ID" value="NZ_JBHSSL010000019.1"/>
</dbReference>
<organism evidence="2 3">
    <name type="scientific">Loigolactobacillus jiayinensis</name>
    <dbReference type="NCBI Taxonomy" id="2486016"/>
    <lineage>
        <taxon>Bacteria</taxon>
        <taxon>Bacillati</taxon>
        <taxon>Bacillota</taxon>
        <taxon>Bacilli</taxon>
        <taxon>Lactobacillales</taxon>
        <taxon>Lactobacillaceae</taxon>
        <taxon>Loigolactobacillus</taxon>
    </lineage>
</organism>
<gene>
    <name evidence="2" type="ORF">ACFQGP_02940</name>
</gene>
<dbReference type="Gene3D" id="3.40.710.10">
    <property type="entry name" value="DD-peptidase/beta-lactamase superfamily"/>
    <property type="match status" value="1"/>
</dbReference>
<dbReference type="GO" id="GO:0016787">
    <property type="term" value="F:hydrolase activity"/>
    <property type="evidence" value="ECO:0007669"/>
    <property type="project" value="UniProtKB-KW"/>
</dbReference>
<dbReference type="InterPro" id="IPR000871">
    <property type="entry name" value="Beta-lactam_class-A"/>
</dbReference>
<dbReference type="Proteomes" id="UP001596289">
    <property type="component" value="Unassembled WGS sequence"/>
</dbReference>
<protein>
    <submittedName>
        <fullName evidence="2">Serine hydrolase</fullName>
    </submittedName>
</protein>
<evidence type="ECO:0000259" key="1">
    <source>
        <dbReference type="Pfam" id="PF13354"/>
    </source>
</evidence>
<keyword evidence="3" id="KW-1185">Reference proteome</keyword>
<name>A0ABW1RAL5_9LACO</name>
<dbReference type="PANTHER" id="PTHR35333">
    <property type="entry name" value="BETA-LACTAMASE"/>
    <property type="match status" value="1"/>
</dbReference>
<keyword evidence="2" id="KW-0378">Hydrolase</keyword>
<dbReference type="EMBL" id="JBHSSL010000019">
    <property type="protein sequence ID" value="MFC6169532.1"/>
    <property type="molecule type" value="Genomic_DNA"/>
</dbReference>
<feature type="domain" description="Beta-lactamase class A catalytic" evidence="1">
    <location>
        <begin position="24"/>
        <end position="217"/>
    </location>
</feature>
<reference evidence="3" key="1">
    <citation type="journal article" date="2019" name="Int. J. Syst. Evol. Microbiol.">
        <title>The Global Catalogue of Microorganisms (GCM) 10K type strain sequencing project: providing services to taxonomists for standard genome sequencing and annotation.</title>
        <authorList>
            <consortium name="The Broad Institute Genomics Platform"/>
            <consortium name="The Broad Institute Genome Sequencing Center for Infectious Disease"/>
            <person name="Wu L."/>
            <person name="Ma J."/>
        </authorList>
    </citation>
    <scope>NUCLEOTIDE SEQUENCE [LARGE SCALE GENOMIC DNA]</scope>
    <source>
        <strain evidence="3">CCM 8904</strain>
    </source>
</reference>